<evidence type="ECO:0000259" key="1">
    <source>
        <dbReference type="Pfam" id="PF05699"/>
    </source>
</evidence>
<sequence length="477" mass="53490">MKRIYGKMQAEKLLELLERTLIEFNIELQKHIVSITCAGAPVMVKMGRLSGIHQQLCLAHGVHLAVVAVLYFKNRIPIYDEGTDEEPIGTSQIQPTISDSYNDGLCWAGDTEGESIFSDEDDGEIDKDMFIPPLIINIETVIVKFRNIVRIFRKSPLKNECNFKSQGTSEDIQDVKIHSSPILLADQLKRAIQNSTTHVRTPKEDIGFLSLIKEMALFETTGDKSQNISSIEEVLNTIPPTSVEAERAFSAAGLFVTKLRSRLSENSVDSLMILKSYFKKQEINKVADLRDLVILRPSIYLYPDPVKLISIYTSYSLQAQHTLERILSTVDLRTSEDFPLTFRIAGLDGSDSHTIYDQQHTKTSTRILFFVFILSLYVQHQIPIFLCVAKECGANIRTFMDDIINSETSKLGESISIEGGLVIIDIARSMFEGKMSAIILGAGVASCLLCTTIHKDFQDRVSITDRFPIDRKITDAA</sequence>
<protein>
    <recommendedName>
        <fullName evidence="1">HAT C-terminal dimerisation domain-containing protein</fullName>
    </recommendedName>
</protein>
<reference evidence="2 3" key="1">
    <citation type="journal article" date="2023" name="BMC Biol.">
        <title>The compact genome of the sponge Oopsacas minuta (Hexactinellida) is lacking key metazoan core genes.</title>
        <authorList>
            <person name="Santini S."/>
            <person name="Schenkelaars Q."/>
            <person name="Jourda C."/>
            <person name="Duchesne M."/>
            <person name="Belahbib H."/>
            <person name="Rocher C."/>
            <person name="Selva M."/>
            <person name="Riesgo A."/>
            <person name="Vervoort M."/>
            <person name="Leys S.P."/>
            <person name="Kodjabachian L."/>
            <person name="Le Bivic A."/>
            <person name="Borchiellini C."/>
            <person name="Claverie J.M."/>
            <person name="Renard E."/>
        </authorList>
    </citation>
    <scope>NUCLEOTIDE SEQUENCE [LARGE SCALE GENOMIC DNA]</scope>
    <source>
        <strain evidence="2">SPO-2</strain>
    </source>
</reference>
<proteinExistence type="predicted"/>
<name>A0AAV7JHJ3_9METZ</name>
<dbReference type="Pfam" id="PF05699">
    <property type="entry name" value="Dimer_Tnp_hAT"/>
    <property type="match status" value="1"/>
</dbReference>
<dbReference type="AlphaFoldDB" id="A0AAV7JHJ3"/>
<dbReference type="Proteomes" id="UP001165289">
    <property type="component" value="Unassembled WGS sequence"/>
</dbReference>
<feature type="domain" description="HAT C-terminal dimerisation" evidence="1">
    <location>
        <begin position="223"/>
        <end position="276"/>
    </location>
</feature>
<accession>A0AAV7JHJ3</accession>
<evidence type="ECO:0000313" key="3">
    <source>
        <dbReference type="Proteomes" id="UP001165289"/>
    </source>
</evidence>
<organism evidence="2 3">
    <name type="scientific">Oopsacas minuta</name>
    <dbReference type="NCBI Taxonomy" id="111878"/>
    <lineage>
        <taxon>Eukaryota</taxon>
        <taxon>Metazoa</taxon>
        <taxon>Porifera</taxon>
        <taxon>Hexactinellida</taxon>
        <taxon>Hexasterophora</taxon>
        <taxon>Lyssacinosida</taxon>
        <taxon>Leucopsacidae</taxon>
        <taxon>Oopsacas</taxon>
    </lineage>
</organism>
<dbReference type="InterPro" id="IPR012337">
    <property type="entry name" value="RNaseH-like_sf"/>
</dbReference>
<dbReference type="InterPro" id="IPR008906">
    <property type="entry name" value="HATC_C_dom"/>
</dbReference>
<gene>
    <name evidence="2" type="ORF">LOD99_12152</name>
</gene>
<comment type="caution">
    <text evidence="2">The sequence shown here is derived from an EMBL/GenBank/DDBJ whole genome shotgun (WGS) entry which is preliminary data.</text>
</comment>
<dbReference type="EMBL" id="JAKMXF010000332">
    <property type="protein sequence ID" value="KAI6648343.1"/>
    <property type="molecule type" value="Genomic_DNA"/>
</dbReference>
<dbReference type="SUPFAM" id="SSF53098">
    <property type="entry name" value="Ribonuclease H-like"/>
    <property type="match status" value="1"/>
</dbReference>
<keyword evidence="3" id="KW-1185">Reference proteome</keyword>
<dbReference type="GO" id="GO:0046983">
    <property type="term" value="F:protein dimerization activity"/>
    <property type="evidence" value="ECO:0007669"/>
    <property type="project" value="InterPro"/>
</dbReference>
<evidence type="ECO:0000313" key="2">
    <source>
        <dbReference type="EMBL" id="KAI6648343.1"/>
    </source>
</evidence>